<protein>
    <recommendedName>
        <fullName evidence="4">Transmembrane protein 18</fullName>
    </recommendedName>
</protein>
<keyword evidence="1" id="KW-0472">Membrane</keyword>
<keyword evidence="1" id="KW-0812">Transmembrane</keyword>
<proteinExistence type="predicted"/>
<evidence type="ECO:0000313" key="3">
    <source>
        <dbReference type="Proteomes" id="UP000594262"/>
    </source>
</evidence>
<accession>A0A7M5WQW2</accession>
<dbReference type="Proteomes" id="UP000594262">
    <property type="component" value="Unplaced"/>
</dbReference>
<feature type="transmembrane region" description="Helical" evidence="1">
    <location>
        <begin position="144"/>
        <end position="168"/>
    </location>
</feature>
<organism evidence="2 3">
    <name type="scientific">Clytia hemisphaerica</name>
    <dbReference type="NCBI Taxonomy" id="252671"/>
    <lineage>
        <taxon>Eukaryota</taxon>
        <taxon>Metazoa</taxon>
        <taxon>Cnidaria</taxon>
        <taxon>Hydrozoa</taxon>
        <taxon>Hydroidolina</taxon>
        <taxon>Leptothecata</taxon>
        <taxon>Obeliida</taxon>
        <taxon>Clytiidae</taxon>
        <taxon>Clytia</taxon>
    </lineage>
</organism>
<reference evidence="2" key="1">
    <citation type="submission" date="2021-01" db="UniProtKB">
        <authorList>
            <consortium name="EnsemblMetazoa"/>
        </authorList>
    </citation>
    <scope>IDENTIFICATION</scope>
</reference>
<dbReference type="Pfam" id="PF14770">
    <property type="entry name" value="TMEM18"/>
    <property type="match status" value="1"/>
</dbReference>
<dbReference type="GeneID" id="136813830"/>
<evidence type="ECO:0000256" key="1">
    <source>
        <dbReference type="SAM" id="Phobius"/>
    </source>
</evidence>
<dbReference type="OrthoDB" id="411535at2759"/>
<keyword evidence="3" id="KW-1185">Reference proteome</keyword>
<sequence>MASEAQVVHEDSTWFSFLGKLHGSLFDLIENFSKSLDDNSNATPRHSNKNVKLQSNYVPDSFTAEIDNYWEFLKVLPWRENWMVCLMMFHLTCLLLIIISRKSANLQYCIFFLLLCCVYFSERLNELAADNHKRFASENFFDSSGLFISTVFSIPIFFNCIVLIVMWLSSAARTLIDVKQRQIRQQQQRQQNSDDKETKKDK</sequence>
<feature type="transmembrane region" description="Helical" evidence="1">
    <location>
        <begin position="106"/>
        <end position="124"/>
    </location>
</feature>
<keyword evidence="1" id="KW-1133">Transmembrane helix</keyword>
<evidence type="ECO:0000313" key="2">
    <source>
        <dbReference type="EnsemblMetazoa" id="CLYHEMP003463.1"/>
    </source>
</evidence>
<dbReference type="InterPro" id="IPR026721">
    <property type="entry name" value="TMEM18"/>
</dbReference>
<name>A0A7M5WQW2_9CNID</name>
<dbReference type="EnsemblMetazoa" id="CLYHEMT003463.1">
    <property type="protein sequence ID" value="CLYHEMP003463.1"/>
    <property type="gene ID" value="CLYHEMG003463"/>
</dbReference>
<dbReference type="AlphaFoldDB" id="A0A7M5WQW2"/>
<dbReference type="RefSeq" id="XP_066926418.1">
    <property type="nucleotide sequence ID" value="XM_067070317.1"/>
</dbReference>
<evidence type="ECO:0008006" key="4">
    <source>
        <dbReference type="Google" id="ProtNLM"/>
    </source>
</evidence>
<feature type="transmembrane region" description="Helical" evidence="1">
    <location>
        <begin position="81"/>
        <end position="99"/>
    </location>
</feature>